<accession>A0ACB7I9U4</accession>
<proteinExistence type="predicted"/>
<reference evidence="2" key="1">
    <citation type="journal article" date="2016" name="Nat. Biotechnol.">
        <title>Sequencing wild and cultivated cassava and related species reveals extensive interspecific hybridization and genetic diversity.</title>
        <authorList>
            <person name="Bredeson J.V."/>
            <person name="Lyons J.B."/>
            <person name="Prochnik S.E."/>
            <person name="Wu G.A."/>
            <person name="Ha C.M."/>
            <person name="Edsinger-Gonzales E."/>
            <person name="Grimwood J."/>
            <person name="Schmutz J."/>
            <person name="Rabbi I.Y."/>
            <person name="Egesi C."/>
            <person name="Nauluvula P."/>
            <person name="Lebot V."/>
            <person name="Ndunguru J."/>
            <person name="Mkamilo G."/>
            <person name="Bart R.S."/>
            <person name="Setter T.L."/>
            <person name="Gleadow R.M."/>
            <person name="Kulakow P."/>
            <person name="Ferguson M.E."/>
            <person name="Rounsley S."/>
            <person name="Rokhsar D.S."/>
        </authorList>
    </citation>
    <scope>NUCLEOTIDE SEQUENCE [LARGE SCALE GENOMIC DNA]</scope>
    <source>
        <strain evidence="2">cv. AM560-2</strain>
    </source>
</reference>
<protein>
    <submittedName>
        <fullName evidence="1">Uncharacterized protein</fullName>
    </submittedName>
</protein>
<dbReference type="EMBL" id="CM004387">
    <property type="protein sequence ID" value="KAG8661525.1"/>
    <property type="molecule type" value="Genomic_DNA"/>
</dbReference>
<keyword evidence="2" id="KW-1185">Reference proteome</keyword>
<sequence length="90" mass="10329">MSSGFDLFTGAHKKLWIFLHVLCITLCFFFTLCSPSCSLQTSKKHQFLVISIILRSKRNCFWVDCSEDCLGKYLSFSILGFRGFRVLGFS</sequence>
<comment type="caution">
    <text evidence="1">The sequence shown here is derived from an EMBL/GenBank/DDBJ whole genome shotgun (WGS) entry which is preliminary data.</text>
</comment>
<dbReference type="Proteomes" id="UP000091857">
    <property type="component" value="Chromosome 1"/>
</dbReference>
<evidence type="ECO:0000313" key="1">
    <source>
        <dbReference type="EMBL" id="KAG8661525.1"/>
    </source>
</evidence>
<organism evidence="1 2">
    <name type="scientific">Manihot esculenta</name>
    <name type="common">Cassava</name>
    <name type="synonym">Jatropha manihot</name>
    <dbReference type="NCBI Taxonomy" id="3983"/>
    <lineage>
        <taxon>Eukaryota</taxon>
        <taxon>Viridiplantae</taxon>
        <taxon>Streptophyta</taxon>
        <taxon>Embryophyta</taxon>
        <taxon>Tracheophyta</taxon>
        <taxon>Spermatophyta</taxon>
        <taxon>Magnoliopsida</taxon>
        <taxon>eudicotyledons</taxon>
        <taxon>Gunneridae</taxon>
        <taxon>Pentapetalae</taxon>
        <taxon>rosids</taxon>
        <taxon>fabids</taxon>
        <taxon>Malpighiales</taxon>
        <taxon>Euphorbiaceae</taxon>
        <taxon>Crotonoideae</taxon>
        <taxon>Manihoteae</taxon>
        <taxon>Manihot</taxon>
    </lineage>
</organism>
<name>A0ACB7I9U4_MANES</name>
<gene>
    <name evidence="1" type="ORF">MANES_01G012425v8</name>
</gene>
<evidence type="ECO:0000313" key="2">
    <source>
        <dbReference type="Proteomes" id="UP000091857"/>
    </source>
</evidence>